<dbReference type="RefSeq" id="WP_025579942.1">
    <property type="nucleotide sequence ID" value="NZ_CYZP01000002.1"/>
</dbReference>
<sequence length="570" mass="62068">MPGTFNGTTLTISATPVDGALIPDKSATNVAGIAIVGSDMYCVKTTGLKTTLLKTTDYMATKATAVKKDLNWFALGLTKIGNYLYMLAEDHKGYGGSTTIVKLDTKGNQLGTYSINEICPKGALGITAADGTNEKFIIMHYADKSNAGTLAFSVVDWKAAEAASTFTVTNSGFGYTTRLQDIYYHTSFGLFILTNNTFSTLQNRILVVDYHLTDDKGKKYTPCSVINVNKTGEYKQYNLESICMKANHLVLASNVITSDGTAEDKFSVLEGITYSGKTYTFACGFKAGARVPTKVDPNYETTNLGCVSFNGNNTPYFIKQSQDKVAVLGYCKNYMNTSAGVSHFKTFTDGLLGHANGMSCFNGKFFVVAGNNKVVAISSNKEDEEITYTVTPNDNDKSFALKAINYFYEANTALLLSVVDGTLKLYKCTFENEKNVKATYLCTLVNAGQPTSQDIFYHNKLGLFVGTSNPHTVSGVTTKITTKNTLLHYNLKKLDDSKLLYPDFGFVTDIPAKDAQGRTYNSFELESVALDQNNKLIAVCNVNVKDATHTSGLASTDGFFQYNTLEFITA</sequence>
<dbReference type="Proteomes" id="UP000095645">
    <property type="component" value="Unassembled WGS sequence"/>
</dbReference>
<organism evidence="1 2">
    <name type="scientific">Blautia obeum</name>
    <dbReference type="NCBI Taxonomy" id="40520"/>
    <lineage>
        <taxon>Bacteria</taxon>
        <taxon>Bacillati</taxon>
        <taxon>Bacillota</taxon>
        <taxon>Clostridia</taxon>
        <taxon>Lachnospirales</taxon>
        <taxon>Lachnospiraceae</taxon>
        <taxon>Blautia</taxon>
    </lineage>
</organism>
<dbReference type="EMBL" id="CYZP01000002">
    <property type="protein sequence ID" value="CUN48621.1"/>
    <property type="molecule type" value="Genomic_DNA"/>
</dbReference>
<dbReference type="GeneID" id="75079974"/>
<reference evidence="1 2" key="1">
    <citation type="submission" date="2015-09" db="EMBL/GenBank/DDBJ databases">
        <authorList>
            <consortium name="Pathogen Informatics"/>
        </authorList>
    </citation>
    <scope>NUCLEOTIDE SEQUENCE [LARGE SCALE GENOMIC DNA]</scope>
    <source>
        <strain evidence="1 2">2789STDY5834861</strain>
    </source>
</reference>
<evidence type="ECO:0000313" key="1">
    <source>
        <dbReference type="EMBL" id="CUN48621.1"/>
    </source>
</evidence>
<protein>
    <submittedName>
        <fullName evidence="1">Uncharacterized protein</fullName>
    </submittedName>
</protein>
<accession>A0A173XA45</accession>
<name>A0A173XA45_9FIRM</name>
<evidence type="ECO:0000313" key="2">
    <source>
        <dbReference type="Proteomes" id="UP000095645"/>
    </source>
</evidence>
<dbReference type="AlphaFoldDB" id="A0A173XA45"/>
<gene>
    <name evidence="1" type="ORF">ERS852476_00257</name>
</gene>
<proteinExistence type="predicted"/>